<dbReference type="RefSeq" id="WP_048113839.1">
    <property type="nucleotide sequence ID" value="NZ_CP010070.1"/>
</dbReference>
<dbReference type="GO" id="GO:0005829">
    <property type="term" value="C:cytosol"/>
    <property type="evidence" value="ECO:0007669"/>
    <property type="project" value="TreeGrafter"/>
</dbReference>
<dbReference type="PANTHER" id="PTHR11365:SF2">
    <property type="entry name" value="5-OXOPROLINASE"/>
    <property type="match status" value="1"/>
</dbReference>
<name>A0A0A7LC60_9ARCH</name>
<dbReference type="GeneID" id="24818562"/>
<dbReference type="Pfam" id="PF01968">
    <property type="entry name" value="Hydantoinase_A"/>
    <property type="match status" value="1"/>
</dbReference>
<dbReference type="EMBL" id="CP010070">
    <property type="protein sequence ID" value="AIZ56775.1"/>
    <property type="molecule type" value="Genomic_DNA"/>
</dbReference>
<dbReference type="InterPro" id="IPR045079">
    <property type="entry name" value="Oxoprolinase-like"/>
</dbReference>
<dbReference type="InterPro" id="IPR002821">
    <property type="entry name" value="Hydantoinase_A"/>
</dbReference>
<feature type="domain" description="Hydantoinase A/oxoprolinase" evidence="1">
    <location>
        <begin position="178"/>
        <end position="318"/>
    </location>
</feature>
<organism evidence="3 4">
    <name type="scientific">Candidatus Methanoplasma termitum</name>
    <dbReference type="NCBI Taxonomy" id="1577791"/>
    <lineage>
        <taxon>Archaea</taxon>
        <taxon>Methanobacteriati</taxon>
        <taxon>Thermoplasmatota</taxon>
        <taxon>Thermoplasmata</taxon>
        <taxon>Methanomassiliicoccales</taxon>
        <taxon>Methanomassiliicoccaceae</taxon>
        <taxon>Candidatus Methanoplasma</taxon>
    </lineage>
</organism>
<dbReference type="AlphaFoldDB" id="A0A0A7LC60"/>
<dbReference type="PANTHER" id="PTHR11365">
    <property type="entry name" value="5-OXOPROLINASE RELATED"/>
    <property type="match status" value="1"/>
</dbReference>
<dbReference type="Pfam" id="PF05378">
    <property type="entry name" value="Hydant_A_N"/>
    <property type="match status" value="1"/>
</dbReference>
<dbReference type="SUPFAM" id="SSF53067">
    <property type="entry name" value="Actin-like ATPase domain"/>
    <property type="match status" value="1"/>
</dbReference>
<accession>A0A0A7LC60</accession>
<sequence>MHVGLGFDTGGTYTDAVLMEMVENKVLEKSKALTTREDLSVGIRNTLVHFDKKLLKNVEMVSLSSTLATNSIVEGKGCRVGLICVGEEFEMSIPVDLHTTIKGGHNLSGNETTKLDEDSAVKFMQSVKGRVDGLAINSYLSVRNPEHELRLKMIAKEILDVPVVCGHELSSSLGYHERTVTSVMNARLIPIIKDLIDSVKKVMKEYKITAPLMIVKGDGSIMSESVAVEKPIETILSGPAASLIGAKMLTGVNDAVVMDMGGTTTDIGILRNGFPRLEKEGAVIGNRRTRVMAAEIATYGIGGDSRIVVNGNKFLLEPTRVIPLCIAANQWPQLLPRLKDIAERKSGFSPESMDARDIVQDTEFFIKSKEMKNVSLNKDDIALLDLVSKEPFSLKEAGQKLNVHPFAFNASKMEELGIVQRIGLTPTDLLHAEGSYVEYEKAASEYAIRHQSQKLNMSDKEFIEFAKVKVIDRLAEVLLRKLFFEETNTLDVDTVGHHLMWKAISRCDGLDFGCVIHLNKPLIGIGAPVAAWFPQVASKFGTELLLPEHSEVGNAVGAVTGNVIESMEILLRPSSGEGSLDDPSCTLFAPYGRFTFEKLSVATVSAIEEGSRLVKEKATKAGADYVEVRVNKIEKKVGFGKGYDGSLLIETFITLTAVGKPRQFKITE</sequence>
<dbReference type="KEGG" id="mear:Mpt1_c08990"/>
<dbReference type="GO" id="GO:0006749">
    <property type="term" value="P:glutathione metabolic process"/>
    <property type="evidence" value="ECO:0007669"/>
    <property type="project" value="TreeGrafter"/>
</dbReference>
<dbReference type="STRING" id="1577791.Mpt1_c08990"/>
<evidence type="ECO:0000313" key="4">
    <source>
        <dbReference type="Proteomes" id="UP000030787"/>
    </source>
</evidence>
<reference evidence="3 4" key="1">
    <citation type="journal article" date="2014" name="Appl. Environ. Microbiol.">
        <title>Comparative Genome Analysis of 'Candidatus Methanoplasma termitum' Indicates a New Mode of Energy Metabolism in the Seventh Order of Methanogens.</title>
        <authorList>
            <person name="Lang K."/>
            <person name="Schuldes J."/>
            <person name="Klingl A."/>
            <person name="Poehlein A."/>
            <person name="Daniel R."/>
            <person name="Brune A."/>
        </authorList>
    </citation>
    <scope>NUCLEOTIDE SEQUENCE [LARGE SCALE GENOMIC DNA]</scope>
    <source>
        <strain evidence="4">Mpt1</strain>
    </source>
</reference>
<evidence type="ECO:0000313" key="3">
    <source>
        <dbReference type="EMBL" id="AIZ56775.1"/>
    </source>
</evidence>
<dbReference type="GO" id="GO:0017168">
    <property type="term" value="F:5-oxoprolinase (ATP-hydrolyzing) activity"/>
    <property type="evidence" value="ECO:0007669"/>
    <property type="project" value="TreeGrafter"/>
</dbReference>
<dbReference type="InterPro" id="IPR008040">
    <property type="entry name" value="Hydant_A_N"/>
</dbReference>
<evidence type="ECO:0000259" key="1">
    <source>
        <dbReference type="Pfam" id="PF01968"/>
    </source>
</evidence>
<dbReference type="OrthoDB" id="8261at2157"/>
<dbReference type="Proteomes" id="UP000030787">
    <property type="component" value="Chromosome"/>
</dbReference>
<evidence type="ECO:0000259" key="2">
    <source>
        <dbReference type="Pfam" id="PF05378"/>
    </source>
</evidence>
<protein>
    <submittedName>
        <fullName evidence="3">Hydantoinase/oxoprolinase</fullName>
    </submittedName>
</protein>
<feature type="domain" description="Hydantoinase/oxoprolinase N-terminal" evidence="2">
    <location>
        <begin position="6"/>
        <end position="158"/>
    </location>
</feature>
<dbReference type="InterPro" id="IPR043129">
    <property type="entry name" value="ATPase_NBD"/>
</dbReference>
<gene>
    <name evidence="3" type="ORF">Mpt1_c08990</name>
</gene>
<proteinExistence type="predicted"/>
<keyword evidence="4" id="KW-1185">Reference proteome</keyword>
<dbReference type="HOGENOM" id="CLU_014140_1_0_2"/>